<reference evidence="3" key="2">
    <citation type="journal article" date="2014" name="ISME J.">
        <title>Microbial stratification in low pH oxic and suboxic macroscopic growths along an acid mine drainage.</title>
        <authorList>
            <person name="Mendez-Garcia C."/>
            <person name="Mesa V."/>
            <person name="Sprenger R.R."/>
            <person name="Richter M."/>
            <person name="Diez M.S."/>
            <person name="Solano J."/>
            <person name="Bargiela R."/>
            <person name="Golyshina O.V."/>
            <person name="Manteca A."/>
            <person name="Ramos J.L."/>
            <person name="Gallego J.R."/>
            <person name="Llorente I."/>
            <person name="Martins Dos Santos V.A."/>
            <person name="Jensen O.N."/>
            <person name="Pelaez A.I."/>
            <person name="Sanchez J."/>
            <person name="Ferrer M."/>
        </authorList>
    </citation>
    <scope>NUCLEOTIDE SEQUENCE</scope>
</reference>
<evidence type="ECO:0000313" key="3">
    <source>
        <dbReference type="EMBL" id="EQD77183.1"/>
    </source>
</evidence>
<dbReference type="AlphaFoldDB" id="T1C8A4"/>
<evidence type="ECO:0000259" key="2">
    <source>
        <dbReference type="Pfam" id="PF25989"/>
    </source>
</evidence>
<feature type="domain" description="CusB-like beta-barrel" evidence="1">
    <location>
        <begin position="7"/>
        <end position="37"/>
    </location>
</feature>
<organism evidence="3">
    <name type="scientific">mine drainage metagenome</name>
    <dbReference type="NCBI Taxonomy" id="410659"/>
    <lineage>
        <taxon>unclassified sequences</taxon>
        <taxon>metagenomes</taxon>
        <taxon>ecological metagenomes</taxon>
    </lineage>
</organism>
<evidence type="ECO:0000259" key="1">
    <source>
        <dbReference type="Pfam" id="PF25954"/>
    </source>
</evidence>
<reference evidence="3" key="1">
    <citation type="submission" date="2013-08" db="EMBL/GenBank/DDBJ databases">
        <authorList>
            <person name="Mendez C."/>
            <person name="Richter M."/>
            <person name="Ferrer M."/>
            <person name="Sanchez J."/>
        </authorList>
    </citation>
    <scope>NUCLEOTIDE SEQUENCE</scope>
</reference>
<gene>
    <name evidence="3" type="ORF">B1A_03077</name>
</gene>
<dbReference type="Gene3D" id="2.40.420.20">
    <property type="match status" value="1"/>
</dbReference>
<comment type="caution">
    <text evidence="3">The sequence shown here is derived from an EMBL/GenBank/DDBJ whole genome shotgun (WGS) entry which is preliminary data.</text>
</comment>
<proteinExistence type="predicted"/>
<feature type="domain" description="YknX-like C-terminal permuted SH3-like" evidence="2">
    <location>
        <begin position="46"/>
        <end position="110"/>
    </location>
</feature>
<dbReference type="Pfam" id="PF25989">
    <property type="entry name" value="YknX_C"/>
    <property type="match status" value="1"/>
</dbReference>
<dbReference type="EMBL" id="AUZX01002260">
    <property type="protein sequence ID" value="EQD77183.1"/>
    <property type="molecule type" value="Genomic_DNA"/>
</dbReference>
<dbReference type="Pfam" id="PF25954">
    <property type="entry name" value="Beta-barrel_RND_2"/>
    <property type="match status" value="1"/>
</dbReference>
<dbReference type="PANTHER" id="PTHR30469">
    <property type="entry name" value="MULTIDRUG RESISTANCE PROTEIN MDTA"/>
    <property type="match status" value="1"/>
</dbReference>
<dbReference type="InterPro" id="IPR058792">
    <property type="entry name" value="Beta-barrel_RND_2"/>
</dbReference>
<feature type="non-terminal residue" evidence="3">
    <location>
        <position position="1"/>
    </location>
</feature>
<dbReference type="SUPFAM" id="SSF111369">
    <property type="entry name" value="HlyD-like secretion proteins"/>
    <property type="match status" value="1"/>
</dbReference>
<protein>
    <submittedName>
        <fullName evidence="3">Efflux transporter, RND family, MFP subunit</fullName>
    </submittedName>
</protein>
<dbReference type="Gene3D" id="2.40.30.170">
    <property type="match status" value="1"/>
</dbReference>
<accession>T1C8A4</accession>
<dbReference type="GO" id="GO:0015562">
    <property type="term" value="F:efflux transmembrane transporter activity"/>
    <property type="evidence" value="ECO:0007669"/>
    <property type="project" value="TreeGrafter"/>
</dbReference>
<dbReference type="InterPro" id="IPR058637">
    <property type="entry name" value="YknX-like_C"/>
</dbReference>
<sequence length="122" mass="13560">ALVSHALNPDSKTMPVEAIFDNRNERLKPGMFIRVSLLLHTLKNRLTIPDTAIMTRNGLLFIYVLEKDGSVEERRITPGEDNGVRIEILKGVSLTEEVIVSGKHQVLSGDHPIVLKQPGDQP</sequence>
<dbReference type="GO" id="GO:1990281">
    <property type="term" value="C:efflux pump complex"/>
    <property type="evidence" value="ECO:0007669"/>
    <property type="project" value="TreeGrafter"/>
</dbReference>
<name>T1C8A4_9ZZZZ</name>